<keyword evidence="2" id="KW-1185">Reference proteome</keyword>
<gene>
    <name evidence="1" type="ORF">O181_007738</name>
</gene>
<accession>A0A9Q3GHV9</accession>
<proteinExistence type="predicted"/>
<evidence type="ECO:0000313" key="1">
    <source>
        <dbReference type="EMBL" id="MBW0468023.1"/>
    </source>
</evidence>
<dbReference type="AlphaFoldDB" id="A0A9Q3GHV9"/>
<comment type="caution">
    <text evidence="1">The sequence shown here is derived from an EMBL/GenBank/DDBJ whole genome shotgun (WGS) entry which is preliminary data.</text>
</comment>
<evidence type="ECO:0000313" key="2">
    <source>
        <dbReference type="Proteomes" id="UP000765509"/>
    </source>
</evidence>
<organism evidence="1 2">
    <name type="scientific">Austropuccinia psidii MF-1</name>
    <dbReference type="NCBI Taxonomy" id="1389203"/>
    <lineage>
        <taxon>Eukaryota</taxon>
        <taxon>Fungi</taxon>
        <taxon>Dikarya</taxon>
        <taxon>Basidiomycota</taxon>
        <taxon>Pucciniomycotina</taxon>
        <taxon>Pucciniomycetes</taxon>
        <taxon>Pucciniales</taxon>
        <taxon>Sphaerophragmiaceae</taxon>
        <taxon>Austropuccinia</taxon>
    </lineage>
</organism>
<dbReference type="Proteomes" id="UP000765509">
    <property type="component" value="Unassembled WGS sequence"/>
</dbReference>
<sequence length="177" mass="20092">MLRGDYGGWSYCWNQGRPSGGRTWWSRRKRSWIIGKLWEYWELSDFGISWQEDEKGGESAIFLICFTTPSVLILEIETSEQEYIGLPPTRMGPSTLVHLATSLCLEPVTISRYQYPIQSINSPYSQLEYPEIPSGIGASEAGRSFSKGPSFLLQNYLLMLEAGGPVQQHCFIPTKQK</sequence>
<reference evidence="1" key="1">
    <citation type="submission" date="2021-03" db="EMBL/GenBank/DDBJ databases">
        <title>Draft genome sequence of rust myrtle Austropuccinia psidii MF-1, a brazilian biotype.</title>
        <authorList>
            <person name="Quecine M.C."/>
            <person name="Pachon D.M.R."/>
            <person name="Bonatelli M.L."/>
            <person name="Correr F.H."/>
            <person name="Franceschini L.M."/>
            <person name="Leite T.F."/>
            <person name="Margarido G.R.A."/>
            <person name="Almeida C.A."/>
            <person name="Ferrarezi J.A."/>
            <person name="Labate C.A."/>
        </authorList>
    </citation>
    <scope>NUCLEOTIDE SEQUENCE</scope>
    <source>
        <strain evidence="1">MF-1</strain>
    </source>
</reference>
<protein>
    <submittedName>
        <fullName evidence="1">Uncharacterized protein</fullName>
    </submittedName>
</protein>
<dbReference type="EMBL" id="AVOT02001747">
    <property type="protein sequence ID" value="MBW0468023.1"/>
    <property type="molecule type" value="Genomic_DNA"/>
</dbReference>
<name>A0A9Q3GHV9_9BASI</name>